<comment type="caution">
    <text evidence="1">The sequence shown here is derived from an EMBL/GenBank/DDBJ whole genome shotgun (WGS) entry which is preliminary data.</text>
</comment>
<evidence type="ECO:0000313" key="2">
    <source>
        <dbReference type="Proteomes" id="UP001143856"/>
    </source>
</evidence>
<evidence type="ECO:0000313" key="1">
    <source>
        <dbReference type="EMBL" id="KAJ2974891.1"/>
    </source>
</evidence>
<keyword evidence="2" id="KW-1185">Reference proteome</keyword>
<accession>A0ACC1N8T0</accession>
<gene>
    <name evidence="1" type="ORF">NUW58_g8513</name>
</gene>
<protein>
    <submittedName>
        <fullName evidence="1">Uncharacterized protein</fullName>
    </submittedName>
</protein>
<sequence length="110" mass="11579">MEVAVVGIGIEVGDSRGEFDGREETLPLLGSNLLARARQGFGRGWRIVGGGSSAQIPRQGRGAVVWCVEHAIDGAVTSLPGKSGNLRVLWLTRTGTQDMVVSAAVVIYDC</sequence>
<dbReference type="Proteomes" id="UP001143856">
    <property type="component" value="Unassembled WGS sequence"/>
</dbReference>
<proteinExistence type="predicted"/>
<reference evidence="1" key="1">
    <citation type="submission" date="2022-10" db="EMBL/GenBank/DDBJ databases">
        <title>Genome Sequence of Xylaria curta.</title>
        <authorList>
            <person name="Buettner E."/>
        </authorList>
    </citation>
    <scope>NUCLEOTIDE SEQUENCE</scope>
    <source>
        <strain evidence="1">Babe10</strain>
    </source>
</reference>
<dbReference type="EMBL" id="JAPDGR010002634">
    <property type="protein sequence ID" value="KAJ2974891.1"/>
    <property type="molecule type" value="Genomic_DNA"/>
</dbReference>
<organism evidence="1 2">
    <name type="scientific">Xylaria curta</name>
    <dbReference type="NCBI Taxonomy" id="42375"/>
    <lineage>
        <taxon>Eukaryota</taxon>
        <taxon>Fungi</taxon>
        <taxon>Dikarya</taxon>
        <taxon>Ascomycota</taxon>
        <taxon>Pezizomycotina</taxon>
        <taxon>Sordariomycetes</taxon>
        <taxon>Xylariomycetidae</taxon>
        <taxon>Xylariales</taxon>
        <taxon>Xylariaceae</taxon>
        <taxon>Xylaria</taxon>
    </lineage>
</organism>
<name>A0ACC1N8T0_9PEZI</name>